<name>A0A183PG53_9TREM</name>
<keyword evidence="2" id="KW-1185">Reference proteome</keyword>
<evidence type="ECO:0000313" key="1">
    <source>
        <dbReference type="EMBL" id="VDP63288.1"/>
    </source>
</evidence>
<sequence length="91" mass="10805">MYIFSTIAAIILVLTALDLNIKIWQLITQKYEYFKDWNNYLEFLLNALAMTYSALTIKNHLNHHYIELGVVVMFLAWFNFLLQMMSSSVFM</sequence>
<dbReference type="STRING" id="31246.A0A183PG53"/>
<proteinExistence type="predicted"/>
<accession>A0A183PG53</accession>
<reference evidence="1 2" key="1">
    <citation type="submission" date="2018-11" db="EMBL/GenBank/DDBJ databases">
        <authorList>
            <consortium name="Pathogen Informatics"/>
        </authorList>
    </citation>
    <scope>NUCLEOTIDE SEQUENCE [LARGE SCALE GENOMIC DNA]</scope>
    <source>
        <strain>Denwood</strain>
        <strain evidence="2">Zambia</strain>
    </source>
</reference>
<organism evidence="1 2">
    <name type="scientific">Schistosoma mattheei</name>
    <dbReference type="NCBI Taxonomy" id="31246"/>
    <lineage>
        <taxon>Eukaryota</taxon>
        <taxon>Metazoa</taxon>
        <taxon>Spiralia</taxon>
        <taxon>Lophotrochozoa</taxon>
        <taxon>Platyhelminthes</taxon>
        <taxon>Trematoda</taxon>
        <taxon>Digenea</taxon>
        <taxon>Strigeidida</taxon>
        <taxon>Schistosomatoidea</taxon>
        <taxon>Schistosomatidae</taxon>
        <taxon>Schistosoma</taxon>
    </lineage>
</organism>
<dbReference type="EMBL" id="UZAL01033399">
    <property type="protein sequence ID" value="VDP63288.1"/>
    <property type="molecule type" value="Genomic_DNA"/>
</dbReference>
<dbReference type="AlphaFoldDB" id="A0A183PG53"/>
<gene>
    <name evidence="1" type="ORF">SMTD_LOCUS13340</name>
</gene>
<dbReference type="Proteomes" id="UP000269396">
    <property type="component" value="Unassembled WGS sequence"/>
</dbReference>
<protein>
    <submittedName>
        <fullName evidence="1">Uncharacterized protein</fullName>
    </submittedName>
</protein>
<evidence type="ECO:0000313" key="2">
    <source>
        <dbReference type="Proteomes" id="UP000269396"/>
    </source>
</evidence>